<reference evidence="2 3" key="1">
    <citation type="submission" date="2022-05" db="EMBL/GenBank/DDBJ databases">
        <authorList>
            <person name="Zhou X."/>
            <person name="Li K."/>
            <person name="Man Y."/>
        </authorList>
    </citation>
    <scope>NUCLEOTIDE SEQUENCE [LARGE SCALE GENOMIC DNA]</scope>
    <source>
        <strain evidence="2 3">MS405</strain>
    </source>
</reference>
<dbReference type="InterPro" id="IPR008030">
    <property type="entry name" value="NmrA-like"/>
</dbReference>
<protein>
    <submittedName>
        <fullName evidence="2">NmrA family NAD(P)-binding protein</fullName>
    </submittedName>
</protein>
<dbReference type="RefSeq" id="WP_249592626.1">
    <property type="nucleotide sequence ID" value="NZ_BAAAQL010000038.1"/>
</dbReference>
<sequence length="293" mass="30525">MILITGATGSIGRSLAGQLRQAGAAFRALVRDEAKGRAMGCDFVVGDFDDPNSIIAALDGADRLFLNSAGAQPVDGEQPMIRQQKTVIDAARETGITHVVKVSVWQARQGAKLSQGAHGEIEEYLQASGLAWSLLQPAGFMQNFLTPEAFTSDGNLISSYGSTPVAHIDCHDIAACAAVLLAGSLAQEKAFVLTGPEALTDAEVADKVSSALGRPVGRAELPPDSLAAAMRSQGLPPRFADDVAFLVKEVAAGSQATTTTTVRDITGRPARTFDDFLAANLQSLRAVAAPPTP</sequence>
<evidence type="ECO:0000313" key="2">
    <source>
        <dbReference type="EMBL" id="UQT61296.1"/>
    </source>
</evidence>
<dbReference type="Pfam" id="PF05368">
    <property type="entry name" value="NmrA"/>
    <property type="match status" value="1"/>
</dbReference>
<dbReference type="InterPro" id="IPR036291">
    <property type="entry name" value="NAD(P)-bd_dom_sf"/>
</dbReference>
<dbReference type="PANTHER" id="PTHR43162:SF1">
    <property type="entry name" value="PRESTALK A DIFFERENTIATION PROTEIN A"/>
    <property type="match status" value="1"/>
</dbReference>
<organism evidence="2 3">
    <name type="scientific">Streptomyces durmitorensis</name>
    <dbReference type="NCBI Taxonomy" id="319947"/>
    <lineage>
        <taxon>Bacteria</taxon>
        <taxon>Bacillati</taxon>
        <taxon>Actinomycetota</taxon>
        <taxon>Actinomycetes</taxon>
        <taxon>Kitasatosporales</taxon>
        <taxon>Streptomycetaceae</taxon>
        <taxon>Streptomyces</taxon>
    </lineage>
</organism>
<proteinExistence type="predicted"/>
<dbReference type="Gene3D" id="3.40.50.720">
    <property type="entry name" value="NAD(P)-binding Rossmann-like Domain"/>
    <property type="match status" value="1"/>
</dbReference>
<dbReference type="InterPro" id="IPR002347">
    <property type="entry name" value="SDR_fam"/>
</dbReference>
<evidence type="ECO:0000313" key="3">
    <source>
        <dbReference type="Proteomes" id="UP000829992"/>
    </source>
</evidence>
<dbReference type="PRINTS" id="PR00081">
    <property type="entry name" value="GDHRDH"/>
</dbReference>
<dbReference type="Proteomes" id="UP000829992">
    <property type="component" value="Chromosome"/>
</dbReference>
<feature type="domain" description="NmrA-like" evidence="1">
    <location>
        <begin position="2"/>
        <end position="227"/>
    </location>
</feature>
<dbReference type="PANTHER" id="PTHR43162">
    <property type="match status" value="1"/>
</dbReference>
<accession>A0ABY4Q837</accession>
<dbReference type="EMBL" id="CP097289">
    <property type="protein sequence ID" value="UQT61296.1"/>
    <property type="molecule type" value="Genomic_DNA"/>
</dbReference>
<dbReference type="SUPFAM" id="SSF51735">
    <property type="entry name" value="NAD(P)-binding Rossmann-fold domains"/>
    <property type="match status" value="1"/>
</dbReference>
<keyword evidence="3" id="KW-1185">Reference proteome</keyword>
<dbReference type="Gene3D" id="3.90.25.10">
    <property type="entry name" value="UDP-galactose 4-epimerase, domain 1"/>
    <property type="match status" value="1"/>
</dbReference>
<name>A0ABY4Q837_9ACTN</name>
<gene>
    <name evidence="2" type="ORF">M4V62_42965</name>
</gene>
<evidence type="ECO:0000259" key="1">
    <source>
        <dbReference type="Pfam" id="PF05368"/>
    </source>
</evidence>
<dbReference type="InterPro" id="IPR051604">
    <property type="entry name" value="Ergot_Alk_Oxidoreductase"/>
</dbReference>